<dbReference type="AlphaFoldDB" id="A0A7T0KHU1"/>
<protein>
    <submittedName>
        <fullName evidence="3">FxsA family protein</fullName>
    </submittedName>
</protein>
<keyword evidence="2" id="KW-0472">Membrane</keyword>
<feature type="transmembrane region" description="Helical" evidence="2">
    <location>
        <begin position="66"/>
        <end position="97"/>
    </location>
</feature>
<keyword evidence="2" id="KW-0812">Transmembrane</keyword>
<dbReference type="Proteomes" id="UP000594681">
    <property type="component" value="Chromosome"/>
</dbReference>
<feature type="region of interest" description="Disordered" evidence="1">
    <location>
        <begin position="149"/>
        <end position="185"/>
    </location>
</feature>
<feature type="transmembrane region" description="Helical" evidence="2">
    <location>
        <begin position="28"/>
        <end position="46"/>
    </location>
</feature>
<keyword evidence="4" id="KW-1185">Reference proteome</keyword>
<feature type="transmembrane region" description="Helical" evidence="2">
    <location>
        <begin position="6"/>
        <end position="21"/>
    </location>
</feature>
<dbReference type="EMBL" id="CP064954">
    <property type="protein sequence ID" value="QPK80179.1"/>
    <property type="molecule type" value="Genomic_DNA"/>
</dbReference>
<name>A0A7T0KHU1_9CORY</name>
<gene>
    <name evidence="3" type="ORF">G7Y31_05790</name>
</gene>
<evidence type="ECO:0000256" key="2">
    <source>
        <dbReference type="SAM" id="Phobius"/>
    </source>
</evidence>
<evidence type="ECO:0000313" key="3">
    <source>
        <dbReference type="EMBL" id="QPK80179.1"/>
    </source>
</evidence>
<evidence type="ECO:0000313" key="4">
    <source>
        <dbReference type="Proteomes" id="UP000594681"/>
    </source>
</evidence>
<dbReference type="KEGG" id="cliz:G7Y31_05790"/>
<dbReference type="Pfam" id="PF04186">
    <property type="entry name" value="FxsA"/>
    <property type="match status" value="1"/>
</dbReference>
<dbReference type="InterPro" id="IPR007313">
    <property type="entry name" value="FxsA"/>
</dbReference>
<keyword evidence="2" id="KW-1133">Transmembrane helix</keyword>
<dbReference type="GO" id="GO:0016020">
    <property type="term" value="C:membrane"/>
    <property type="evidence" value="ECO:0007669"/>
    <property type="project" value="InterPro"/>
</dbReference>
<accession>A0A7T0KHU1</accession>
<feature type="compositionally biased region" description="Acidic residues" evidence="1">
    <location>
        <begin position="150"/>
        <end position="167"/>
    </location>
</feature>
<evidence type="ECO:0000256" key="1">
    <source>
        <dbReference type="SAM" id="MobiDB-lite"/>
    </source>
</evidence>
<dbReference type="RefSeq" id="WP_165008036.1">
    <property type="nucleotide sequence ID" value="NZ_CP064954.1"/>
</dbReference>
<organism evidence="3 4">
    <name type="scientific">Corynebacterium lizhenjunii</name>
    <dbReference type="NCBI Taxonomy" id="2709394"/>
    <lineage>
        <taxon>Bacteria</taxon>
        <taxon>Bacillati</taxon>
        <taxon>Actinomycetota</taxon>
        <taxon>Actinomycetes</taxon>
        <taxon>Mycobacteriales</taxon>
        <taxon>Corynebacteriaceae</taxon>
        <taxon>Corynebacterium</taxon>
    </lineage>
</organism>
<sequence length="185" mass="20136">MPLLYFFFYFVVETVAFWAMVKAIGLGWTLVALFATMIFGMSVAMWEVRRLLAQQASARTRGSTGALAGNVGLTIMGGLLLTVPGFVSSAFGLLLMFPPTRALMRRALGVRLVRGLEDAGVRFYQASPMADAARATSYGSFRAAGGPEVIDAEDIPADAAEDIDEEEITRWSQNVDPDDFGRPER</sequence>
<dbReference type="PANTHER" id="PTHR35335">
    <property type="entry name" value="UPF0716 PROTEIN FXSA"/>
    <property type="match status" value="1"/>
</dbReference>
<dbReference type="NCBIfam" id="NF008528">
    <property type="entry name" value="PRK11463.1-2"/>
    <property type="match status" value="1"/>
</dbReference>
<dbReference type="PANTHER" id="PTHR35335:SF1">
    <property type="entry name" value="UPF0716 PROTEIN FXSA"/>
    <property type="match status" value="1"/>
</dbReference>
<proteinExistence type="predicted"/>
<reference evidence="3 4" key="1">
    <citation type="submission" date="2020-11" db="EMBL/GenBank/DDBJ databases">
        <title>Corynebacterium sp. ZJ-599.</title>
        <authorList>
            <person name="Zhou J."/>
        </authorList>
    </citation>
    <scope>NUCLEOTIDE SEQUENCE [LARGE SCALE GENOMIC DNA]</scope>
    <source>
        <strain evidence="3 4">ZJ-599</strain>
    </source>
</reference>